<sequence length="497" mass="57483">MSEINKHKLLELIANIAPGKGIAEHESNDHETFLKNFLPIADYRHALEPNILLILGGRGVGKTELFRLLAIPSGRAALVESLGIRSLPTLSKTTWVAGFCKDKKQFPAPESVERQMDKATNIEWRSFWIGLILGVLLQQEDFKFKDFLIERIEPEIVNLLRDDLSLLSTWQPIVNQNLEKLNSVLDKLDQKLIETDDWLFVTYDELDRLVVSYTALASPIRQLLALWLDRWRRWDRIRPKIFLRTDLFREDFLNFPDASKLQGHQVRLEWKTSWLYQLLVKRLANAGSEMTEYLQNIPELITENKTGLGWSVTSNEKLFEELIERMIGKYMGANAKKGITYRWIPNHLQDADGRIAPRSFLKLFVLAAELRIQQHSTVEQNMVLLQPSDLQGALIDTSKARIIELTQEEYPWLESLKTSLAELVVPVEKDRFLEAVESTNWSEKPEKQPPVINPEEILKYLLQLGIVESRSDGRINMPEIYMYGFKVKRKGGLQRPK</sequence>
<protein>
    <recommendedName>
        <fullName evidence="3">Orc1-like AAA ATPase domain-containing protein</fullName>
    </recommendedName>
</protein>
<dbReference type="Proteomes" id="UP000218702">
    <property type="component" value="Chromosome"/>
</dbReference>
<reference evidence="1 2" key="1">
    <citation type="submission" date="2017-06" db="EMBL/GenBank/DDBJ databases">
        <title>Genome sequencing of cyanobaciteial culture collection at National Institute for Environmental Studies (NIES).</title>
        <authorList>
            <person name="Hirose Y."/>
            <person name="Shimura Y."/>
            <person name="Fujisawa T."/>
            <person name="Nakamura Y."/>
            <person name="Kawachi M."/>
        </authorList>
    </citation>
    <scope>NUCLEOTIDE SEQUENCE [LARGE SCALE GENOMIC DNA]</scope>
    <source>
        <strain evidence="1 2">NIES-806</strain>
    </source>
</reference>
<dbReference type="EMBL" id="AP018316">
    <property type="protein sequence ID" value="BAZ86622.1"/>
    <property type="molecule type" value="Genomic_DNA"/>
</dbReference>
<dbReference type="RefSeq" id="WP_096671534.1">
    <property type="nucleotide sequence ID" value="NZ_AP018316.1"/>
</dbReference>
<dbReference type="AlphaFoldDB" id="A0A1Z4V533"/>
<evidence type="ECO:0000313" key="2">
    <source>
        <dbReference type="Proteomes" id="UP000218702"/>
    </source>
</evidence>
<evidence type="ECO:0008006" key="3">
    <source>
        <dbReference type="Google" id="ProtNLM"/>
    </source>
</evidence>
<name>A0A1Z4V533_9CYAN</name>
<dbReference type="InterPro" id="IPR059206">
    <property type="entry name" value="Sll1717-like"/>
</dbReference>
<gene>
    <name evidence="1" type="ORF">NIES806_28380</name>
</gene>
<dbReference type="OrthoDB" id="580767at2"/>
<keyword evidence="2" id="KW-1185">Reference proteome</keyword>
<dbReference type="KEGG" id="dcm:NIES806_28380"/>
<proteinExistence type="predicted"/>
<dbReference type="NCBIfam" id="NF047389">
    <property type="entry name" value="ATPase_Sll1717"/>
    <property type="match status" value="1"/>
</dbReference>
<accession>A0A1Z4V533</accession>
<organism evidence="1 2">
    <name type="scientific">Dolichospermum compactum NIES-806</name>
    <dbReference type="NCBI Taxonomy" id="1973481"/>
    <lineage>
        <taxon>Bacteria</taxon>
        <taxon>Bacillati</taxon>
        <taxon>Cyanobacteriota</taxon>
        <taxon>Cyanophyceae</taxon>
        <taxon>Nostocales</taxon>
        <taxon>Aphanizomenonaceae</taxon>
        <taxon>Dolichospermum</taxon>
        <taxon>Dolichospermum compactum</taxon>
    </lineage>
</organism>
<evidence type="ECO:0000313" key="1">
    <source>
        <dbReference type="EMBL" id="BAZ86622.1"/>
    </source>
</evidence>